<evidence type="ECO:0000256" key="1">
    <source>
        <dbReference type="SAM" id="MobiDB-lite"/>
    </source>
</evidence>
<dbReference type="Proteomes" id="UP001558652">
    <property type="component" value="Unassembled WGS sequence"/>
</dbReference>
<keyword evidence="3" id="KW-1185">Reference proteome</keyword>
<name>A0ABD0YTD8_9HEMI</name>
<feature type="region of interest" description="Disordered" evidence="1">
    <location>
        <begin position="1"/>
        <end position="23"/>
    </location>
</feature>
<evidence type="ECO:0000313" key="3">
    <source>
        <dbReference type="Proteomes" id="UP001558652"/>
    </source>
</evidence>
<accession>A0ABD0YTD8</accession>
<comment type="caution">
    <text evidence="2">The sequence shown here is derived from an EMBL/GenBank/DDBJ whole genome shotgun (WGS) entry which is preliminary data.</text>
</comment>
<protein>
    <submittedName>
        <fullName evidence="2">Uncharacterized protein</fullName>
    </submittedName>
</protein>
<organism evidence="2 3">
    <name type="scientific">Ranatra chinensis</name>
    <dbReference type="NCBI Taxonomy" id="642074"/>
    <lineage>
        <taxon>Eukaryota</taxon>
        <taxon>Metazoa</taxon>
        <taxon>Ecdysozoa</taxon>
        <taxon>Arthropoda</taxon>
        <taxon>Hexapoda</taxon>
        <taxon>Insecta</taxon>
        <taxon>Pterygota</taxon>
        <taxon>Neoptera</taxon>
        <taxon>Paraneoptera</taxon>
        <taxon>Hemiptera</taxon>
        <taxon>Heteroptera</taxon>
        <taxon>Panheteroptera</taxon>
        <taxon>Nepomorpha</taxon>
        <taxon>Nepidae</taxon>
        <taxon>Ranatrinae</taxon>
        <taxon>Ranatra</taxon>
    </lineage>
</organism>
<gene>
    <name evidence="2" type="ORF">AAG570_006240</name>
</gene>
<reference evidence="2 3" key="1">
    <citation type="submission" date="2024-07" db="EMBL/GenBank/DDBJ databases">
        <title>Chromosome-level genome assembly of the water stick insect Ranatra chinensis (Heteroptera: Nepidae).</title>
        <authorList>
            <person name="Liu X."/>
        </authorList>
    </citation>
    <scope>NUCLEOTIDE SEQUENCE [LARGE SCALE GENOMIC DNA]</scope>
    <source>
        <strain evidence="2">Cailab_2021Rc</strain>
        <tissue evidence="2">Muscle</tissue>
    </source>
</reference>
<evidence type="ECO:0000313" key="2">
    <source>
        <dbReference type="EMBL" id="KAL1139254.1"/>
    </source>
</evidence>
<dbReference type="EMBL" id="JBFDAA010000002">
    <property type="protein sequence ID" value="KAL1139254.1"/>
    <property type="molecule type" value="Genomic_DNA"/>
</dbReference>
<dbReference type="AlphaFoldDB" id="A0ABD0YTD8"/>
<feature type="compositionally biased region" description="Basic residues" evidence="1">
    <location>
        <begin position="1"/>
        <end position="12"/>
    </location>
</feature>
<proteinExistence type="predicted"/>
<sequence length="110" mass="12413">MASKRRNMFHKNKNQETTENATENVDTGLLPSLGKDKYCREMINKQWYIGFRNHFVGMLRLLASPQVSDGAQGIVWGSKRSHAANVAIGSFIPTINGPNIEFVLQTHLLR</sequence>